<evidence type="ECO:0000256" key="9">
    <source>
        <dbReference type="ARBA" id="ARBA00049893"/>
    </source>
</evidence>
<dbReference type="SUPFAM" id="SSF64438">
    <property type="entry name" value="CNF1/YfiH-like putative cysteine hydrolases"/>
    <property type="match status" value="1"/>
</dbReference>
<evidence type="ECO:0000256" key="4">
    <source>
        <dbReference type="ARBA" id="ARBA00022723"/>
    </source>
</evidence>
<comment type="catalytic activity">
    <reaction evidence="9">
        <text>S-methyl-5'-thioadenosine + phosphate = 5-(methylsulfanyl)-alpha-D-ribose 1-phosphate + adenine</text>
        <dbReference type="Rhea" id="RHEA:11852"/>
        <dbReference type="ChEBI" id="CHEBI:16708"/>
        <dbReference type="ChEBI" id="CHEBI:17509"/>
        <dbReference type="ChEBI" id="CHEBI:43474"/>
        <dbReference type="ChEBI" id="CHEBI:58533"/>
        <dbReference type="EC" id="2.4.2.28"/>
    </reaction>
    <physiologicalReaction direction="left-to-right" evidence="9">
        <dbReference type="Rhea" id="RHEA:11853"/>
    </physiologicalReaction>
</comment>
<evidence type="ECO:0000256" key="7">
    <source>
        <dbReference type="ARBA" id="ARBA00047989"/>
    </source>
</evidence>
<dbReference type="Gene3D" id="3.60.140.10">
    <property type="entry name" value="CNF1/YfiH-like putative cysteine hydrolases"/>
    <property type="match status" value="1"/>
</dbReference>
<protein>
    <recommendedName>
        <fullName evidence="10">Purine nucleoside phosphorylase</fullName>
    </recommendedName>
</protein>
<reference evidence="12" key="2">
    <citation type="journal article" date="2017" name="Stand. Genomic Sci.">
        <title>Complete genome sequence of the sulfur-oxidizing chemolithoautotrophic Sulfurovum lithotrophicum 42BKTT.</title>
        <authorList>
            <person name="Jeon W."/>
            <person name="Priscilla L."/>
            <person name="Park G."/>
            <person name="Lee H."/>
            <person name="Lee N."/>
            <person name="Lee D."/>
            <person name="Kwon H."/>
            <person name="Ahn I."/>
            <person name="Lee C."/>
            <person name="Lee H."/>
            <person name="Ahn J."/>
        </authorList>
    </citation>
    <scope>NUCLEOTIDE SEQUENCE [LARGE SCALE GENOMIC DNA]</scope>
    <source>
        <strain evidence="12">ATCC BAA-797 / 42BKT</strain>
    </source>
</reference>
<sequence length="256" mass="27987">MIDFYRFKNLSNEPGCMHAVTKKDPNEPYALSLALHTGEALDEIVANRQKIISELDLSEKAYFVVADQTHSDHITVITEAATKGWEALEDAVADSDALITGLPGVMLVILTADCVPILLCDRKKKVVAAVHAGWKGTRSQIALKTVAKMVEVFGSDPADILAGIAPSIGKCCYEVGRNVAKHFFESPEALKQKGEKYMLDLPAVNHHQLRKAGLLESNIELSGVCTACEVDSFFSYRKEQGCSGRFMSLIGLKMED</sequence>
<dbReference type="EMBL" id="CP011308">
    <property type="protein sequence ID" value="AKF25166.1"/>
    <property type="molecule type" value="Genomic_DNA"/>
</dbReference>
<proteinExistence type="inferred from homology"/>
<evidence type="ECO:0000256" key="8">
    <source>
        <dbReference type="ARBA" id="ARBA00048968"/>
    </source>
</evidence>
<organism evidence="11 12">
    <name type="scientific">Sulfurovum lithotrophicum</name>
    <dbReference type="NCBI Taxonomy" id="206403"/>
    <lineage>
        <taxon>Bacteria</taxon>
        <taxon>Pseudomonadati</taxon>
        <taxon>Campylobacterota</taxon>
        <taxon>Epsilonproteobacteria</taxon>
        <taxon>Campylobacterales</taxon>
        <taxon>Sulfurovaceae</taxon>
        <taxon>Sulfurovum</taxon>
    </lineage>
</organism>
<dbReference type="InterPro" id="IPR011324">
    <property type="entry name" value="Cytotoxic_necrot_fac-like_cat"/>
</dbReference>
<keyword evidence="4" id="KW-0479">Metal-binding</keyword>
<reference evidence="11 12" key="1">
    <citation type="submission" date="2015-04" db="EMBL/GenBank/DDBJ databases">
        <title>Complete genome sequence of Sulfurovum lithotrophicum ATCC BAA-797T.</title>
        <authorList>
            <person name="Ahn J."/>
            <person name="Park G."/>
            <person name="Jeon W."/>
            <person name="Jang Y."/>
            <person name="Jang M."/>
            <person name="Lee H."/>
            <person name="Lee H."/>
        </authorList>
    </citation>
    <scope>NUCLEOTIDE SEQUENCE [LARGE SCALE GENOMIC DNA]</scope>
    <source>
        <strain evidence="12">ATCC BAA-797 / 42BKT</strain>
    </source>
</reference>
<evidence type="ECO:0000313" key="12">
    <source>
        <dbReference type="Proteomes" id="UP000034444"/>
    </source>
</evidence>
<dbReference type="PANTHER" id="PTHR30616">
    <property type="entry name" value="UNCHARACTERIZED PROTEIN YFIH"/>
    <property type="match status" value="1"/>
</dbReference>
<keyword evidence="12" id="KW-1185">Reference proteome</keyword>
<comment type="similarity">
    <text evidence="2 10">Belongs to the purine nucleoside phosphorylase YfiH/LACC1 family.</text>
</comment>
<accession>A0A7U4RQW9</accession>
<evidence type="ECO:0000256" key="3">
    <source>
        <dbReference type="ARBA" id="ARBA00022679"/>
    </source>
</evidence>
<keyword evidence="6" id="KW-0862">Zinc</keyword>
<dbReference type="CDD" id="cd16833">
    <property type="entry name" value="YfiH"/>
    <property type="match status" value="1"/>
</dbReference>
<evidence type="ECO:0000256" key="10">
    <source>
        <dbReference type="RuleBase" id="RU361274"/>
    </source>
</evidence>
<dbReference type="AlphaFoldDB" id="A0A7U4RQW9"/>
<gene>
    <name evidence="11" type="ORF">YH65_06995</name>
</gene>
<dbReference type="RefSeq" id="WP_046551247.1">
    <property type="nucleotide sequence ID" value="NZ_CP011308.1"/>
</dbReference>
<dbReference type="GO" id="GO:0016787">
    <property type="term" value="F:hydrolase activity"/>
    <property type="evidence" value="ECO:0007669"/>
    <property type="project" value="UniProtKB-KW"/>
</dbReference>
<name>A0A7U4RQW9_9BACT</name>
<evidence type="ECO:0000256" key="1">
    <source>
        <dbReference type="ARBA" id="ARBA00000553"/>
    </source>
</evidence>
<keyword evidence="5" id="KW-0378">Hydrolase</keyword>
<comment type="catalytic activity">
    <reaction evidence="7">
        <text>adenosine + H2O + H(+) = inosine + NH4(+)</text>
        <dbReference type="Rhea" id="RHEA:24408"/>
        <dbReference type="ChEBI" id="CHEBI:15377"/>
        <dbReference type="ChEBI" id="CHEBI:15378"/>
        <dbReference type="ChEBI" id="CHEBI:16335"/>
        <dbReference type="ChEBI" id="CHEBI:17596"/>
        <dbReference type="ChEBI" id="CHEBI:28938"/>
        <dbReference type="EC" id="3.5.4.4"/>
    </reaction>
    <physiologicalReaction direction="left-to-right" evidence="7">
        <dbReference type="Rhea" id="RHEA:24409"/>
    </physiologicalReaction>
</comment>
<dbReference type="Pfam" id="PF02578">
    <property type="entry name" value="Cu-oxidase_4"/>
    <property type="match status" value="1"/>
</dbReference>
<dbReference type="NCBIfam" id="TIGR00726">
    <property type="entry name" value="peptidoglycan editing factor PgeF"/>
    <property type="match status" value="1"/>
</dbReference>
<evidence type="ECO:0000256" key="5">
    <source>
        <dbReference type="ARBA" id="ARBA00022801"/>
    </source>
</evidence>
<dbReference type="InterPro" id="IPR003730">
    <property type="entry name" value="Cu_polyphenol_OxRdtase"/>
</dbReference>
<evidence type="ECO:0000313" key="11">
    <source>
        <dbReference type="EMBL" id="AKF25166.1"/>
    </source>
</evidence>
<dbReference type="OrthoDB" id="4279at2"/>
<dbReference type="KEGG" id="slh:YH65_06995"/>
<evidence type="ECO:0000256" key="6">
    <source>
        <dbReference type="ARBA" id="ARBA00022833"/>
    </source>
</evidence>
<dbReference type="GO" id="GO:0017061">
    <property type="term" value="F:S-methyl-5-thioadenosine phosphorylase activity"/>
    <property type="evidence" value="ECO:0007669"/>
    <property type="project" value="UniProtKB-EC"/>
</dbReference>
<dbReference type="InterPro" id="IPR038371">
    <property type="entry name" value="Cu_polyphenol_OxRdtase_sf"/>
</dbReference>
<dbReference type="GO" id="GO:0005507">
    <property type="term" value="F:copper ion binding"/>
    <property type="evidence" value="ECO:0007669"/>
    <property type="project" value="TreeGrafter"/>
</dbReference>
<dbReference type="Proteomes" id="UP000034444">
    <property type="component" value="Chromosome"/>
</dbReference>
<dbReference type="PANTHER" id="PTHR30616:SF2">
    <property type="entry name" value="PURINE NUCLEOSIDE PHOSPHORYLASE LACC1"/>
    <property type="match status" value="1"/>
</dbReference>
<keyword evidence="3" id="KW-0808">Transferase</keyword>
<comment type="catalytic activity">
    <reaction evidence="8">
        <text>adenosine + phosphate = alpha-D-ribose 1-phosphate + adenine</text>
        <dbReference type="Rhea" id="RHEA:27642"/>
        <dbReference type="ChEBI" id="CHEBI:16335"/>
        <dbReference type="ChEBI" id="CHEBI:16708"/>
        <dbReference type="ChEBI" id="CHEBI:43474"/>
        <dbReference type="ChEBI" id="CHEBI:57720"/>
        <dbReference type="EC" id="2.4.2.1"/>
    </reaction>
    <physiologicalReaction direction="left-to-right" evidence="8">
        <dbReference type="Rhea" id="RHEA:27643"/>
    </physiologicalReaction>
</comment>
<comment type="catalytic activity">
    <reaction evidence="1">
        <text>inosine + phosphate = alpha-D-ribose 1-phosphate + hypoxanthine</text>
        <dbReference type="Rhea" id="RHEA:27646"/>
        <dbReference type="ChEBI" id="CHEBI:17368"/>
        <dbReference type="ChEBI" id="CHEBI:17596"/>
        <dbReference type="ChEBI" id="CHEBI:43474"/>
        <dbReference type="ChEBI" id="CHEBI:57720"/>
        <dbReference type="EC" id="2.4.2.1"/>
    </reaction>
    <physiologicalReaction direction="left-to-right" evidence="1">
        <dbReference type="Rhea" id="RHEA:27647"/>
    </physiologicalReaction>
</comment>
<evidence type="ECO:0000256" key="2">
    <source>
        <dbReference type="ARBA" id="ARBA00007353"/>
    </source>
</evidence>